<dbReference type="Pfam" id="PF03455">
    <property type="entry name" value="dDENN"/>
    <property type="match status" value="1"/>
</dbReference>
<dbReference type="Pfam" id="PF03456">
    <property type="entry name" value="uDENN"/>
    <property type="match status" value="1"/>
</dbReference>
<sequence length="1020" mass="113653">MGSRLREKVEHLFEVFVEVAKPNGIDEAPFIIQQYPPDYDDKEVLSNIPKFAYPCPTDASKVDHFTFVLTDLDSMFRFGYSRHATGHQTCLCIVSWLPWFEIFYKMLDFLAEIMNRSEKNNITHFLQVAYNHEIPLPRISVTIVANEEMFNFTTPDPNVLPSIPQNRNLTEYYSAVDPYNMMVIFASMLHERRIYMTSKKLSRLTACIHAAEALLYPMHWQHLFIPVLPSHLIDYVSAPMPFLIGVHSNLIEKLKQHRVDIGDAVIVDLDANTVTTEYDDLGDLPEDVSSYLKRSLKTDFMMKGDAISLAFLHALVRLIGGYRDALKFRPGEPITFDPEAFVRSRPSQSTQAFLEGMLTLQIFQQFIYGRLEILNSGAGFRDIFEVQATLYTDKLNSQSKYKEWLKSVKKSGKKGWNGLKIKAAPVMSTAVQSMKEQGKRAMADFKTRISGLTESEDKKGSSQQIPAGVVYKNKKSAKQRPHTTHADQMRSARPPRPPPPSRVTQLEYERRNKSVLQDHDSHDVHLNYQRVDMSLMNDTDIQAAMQTSAGHPKISNQAQELNSSDEESESESSDSEEARISFGVMHSSDEDTQKAAVPRPVAAPRTKLPAAHTRGISPSPTVENSTSKNALPQSSIKKTMSENAISSVSLPDAPLIKFDSSESDPTDSDNFDPLAKSPHMRSDTDVGAMSISNDSLEDNDETDIRPLQRSVSSRVSLTRSKAFRREAPPTPIRTHYLDDTDDIDGLRKNDPSDIFDPLSDLNNLTVSGQACGASSKGNVTRPVLNDPLSSRHSSDLLMHEWSLASLAKGPSIRMPMSAKPLGRSYAYNSFLGGASQSTPAVQQSLPASSFSSPALDRNLRNQNSRGPQQIPNLGYSLDRNTTDFSKVLQPQPQQQPILSRSSNSSPSHNKVVNFPSTSQQSSPSPRTPATSSFIPPTPSSSVPYIHGSIKHSQHFRSGGVNSSLSSSSSSGSSLQTQKDYFSDLQNIDFGGVKPPDRPTQQRKPANSRVSHPHQKWETFD</sequence>
<feature type="region of interest" description="Disordered" evidence="4">
    <location>
        <begin position="656"/>
        <end position="703"/>
    </location>
</feature>
<dbReference type="InterPro" id="IPR005113">
    <property type="entry name" value="uDENN_dom"/>
</dbReference>
<dbReference type="AlphaFoldDB" id="A0A8S3YPV4"/>
<protein>
    <recommendedName>
        <fullName evidence="5">UDENN domain-containing protein</fullName>
    </recommendedName>
</protein>
<dbReference type="GO" id="GO:0005085">
    <property type="term" value="F:guanyl-nucleotide exchange factor activity"/>
    <property type="evidence" value="ECO:0007669"/>
    <property type="project" value="UniProtKB-KW"/>
</dbReference>
<dbReference type="GO" id="GO:0030136">
    <property type="term" value="C:clathrin-coated vesicle"/>
    <property type="evidence" value="ECO:0007669"/>
    <property type="project" value="UniProtKB-SubCell"/>
</dbReference>
<dbReference type="SMART" id="SM00800">
    <property type="entry name" value="uDENN"/>
    <property type="match status" value="1"/>
</dbReference>
<feature type="compositionally biased region" description="Acidic residues" evidence="4">
    <location>
        <begin position="563"/>
        <end position="575"/>
    </location>
</feature>
<feature type="compositionally biased region" description="Polar residues" evidence="4">
    <location>
        <begin position="974"/>
        <end position="985"/>
    </location>
</feature>
<dbReference type="InterPro" id="IPR040032">
    <property type="entry name" value="DENND1A/B/C"/>
</dbReference>
<feature type="compositionally biased region" description="Polar residues" evidence="4">
    <location>
        <begin position="860"/>
        <end position="871"/>
    </location>
</feature>
<dbReference type="Gene3D" id="3.40.50.11500">
    <property type="match status" value="1"/>
</dbReference>
<dbReference type="InterPro" id="IPR001194">
    <property type="entry name" value="cDENN_dom"/>
</dbReference>
<dbReference type="Proteomes" id="UP000678393">
    <property type="component" value="Unassembled WGS sequence"/>
</dbReference>
<evidence type="ECO:0000256" key="2">
    <source>
        <dbReference type="ARBA" id="ARBA00022658"/>
    </source>
</evidence>
<dbReference type="FunFam" id="3.40.50.11500:FF:000001">
    <property type="entry name" value="Putative DENN domain-containing protein 1A"/>
    <property type="match status" value="1"/>
</dbReference>
<evidence type="ECO:0000256" key="1">
    <source>
        <dbReference type="ARBA" id="ARBA00004132"/>
    </source>
</evidence>
<feature type="compositionally biased region" description="Low complexity" evidence="4">
    <location>
        <begin position="595"/>
        <end position="605"/>
    </location>
</feature>
<dbReference type="GO" id="GO:0032456">
    <property type="term" value="P:endocytic recycling"/>
    <property type="evidence" value="ECO:0007669"/>
    <property type="project" value="TreeGrafter"/>
</dbReference>
<dbReference type="Gene3D" id="6.10.140.1000">
    <property type="match status" value="1"/>
</dbReference>
<comment type="subcellular location">
    <subcellularLocation>
        <location evidence="1">Cytoplasmic vesicle</location>
        <location evidence="1">Clathrin-coated vesicle</location>
    </subcellularLocation>
</comment>
<evidence type="ECO:0000256" key="4">
    <source>
        <dbReference type="SAM" id="MobiDB-lite"/>
    </source>
</evidence>
<reference evidence="6" key="1">
    <citation type="submission" date="2021-04" db="EMBL/GenBank/DDBJ databases">
        <authorList>
            <consortium name="Molecular Ecology Group"/>
        </authorList>
    </citation>
    <scope>NUCLEOTIDE SEQUENCE</scope>
</reference>
<dbReference type="PANTHER" id="PTHR13196:SF14">
    <property type="entry name" value="UDENN DOMAIN-CONTAINING PROTEIN"/>
    <property type="match status" value="1"/>
</dbReference>
<dbReference type="FunFam" id="3.30.450.200:FF:000003">
    <property type="entry name" value="DENN domain containing 1A"/>
    <property type="match status" value="1"/>
</dbReference>
<keyword evidence="3" id="KW-0968">Cytoplasmic vesicle</keyword>
<proteinExistence type="predicted"/>
<dbReference type="InterPro" id="IPR043153">
    <property type="entry name" value="DENN_C"/>
</dbReference>
<evidence type="ECO:0000313" key="7">
    <source>
        <dbReference type="Proteomes" id="UP000678393"/>
    </source>
</evidence>
<comment type="caution">
    <text evidence="6">The sequence shown here is derived from an EMBL/GenBank/DDBJ whole genome shotgun (WGS) entry which is preliminary data.</text>
</comment>
<dbReference type="InterPro" id="IPR005112">
    <property type="entry name" value="dDENN_dom"/>
</dbReference>
<keyword evidence="2" id="KW-0344">Guanine-nucleotide releasing factor</keyword>
<dbReference type="OrthoDB" id="206724at2759"/>
<feature type="compositionally biased region" description="Acidic residues" evidence="4">
    <location>
        <begin position="661"/>
        <end position="670"/>
    </location>
</feature>
<dbReference type="GO" id="GO:1901981">
    <property type="term" value="F:phosphatidylinositol phosphate binding"/>
    <property type="evidence" value="ECO:0007669"/>
    <property type="project" value="TreeGrafter"/>
</dbReference>
<dbReference type="SMART" id="SM00801">
    <property type="entry name" value="dDENN"/>
    <property type="match status" value="1"/>
</dbReference>
<feature type="compositionally biased region" description="Low complexity" evidence="4">
    <location>
        <begin position="957"/>
        <end position="973"/>
    </location>
</feature>
<evidence type="ECO:0000313" key="6">
    <source>
        <dbReference type="EMBL" id="CAG5117321.1"/>
    </source>
</evidence>
<evidence type="ECO:0000256" key="3">
    <source>
        <dbReference type="ARBA" id="ARBA00023329"/>
    </source>
</evidence>
<dbReference type="PROSITE" id="PS50211">
    <property type="entry name" value="DENN"/>
    <property type="match status" value="1"/>
</dbReference>
<dbReference type="Gene3D" id="3.30.450.200">
    <property type="match status" value="1"/>
</dbReference>
<feature type="compositionally biased region" description="Polar residues" evidence="4">
    <location>
        <begin position="548"/>
        <end position="562"/>
    </location>
</feature>
<gene>
    <name evidence="6" type="ORF">CUNI_LOCUS2879</name>
</gene>
<dbReference type="PANTHER" id="PTHR13196">
    <property type="entry name" value="DENN DOMAIN-CONTAINING"/>
    <property type="match status" value="1"/>
</dbReference>
<feature type="compositionally biased region" description="Polar residues" evidence="4">
    <location>
        <begin position="616"/>
        <end position="640"/>
    </location>
</feature>
<feature type="compositionally biased region" description="Low complexity" evidence="4">
    <location>
        <begin position="842"/>
        <end position="855"/>
    </location>
</feature>
<feature type="domain" description="UDENN" evidence="5">
    <location>
        <begin position="13"/>
        <end position="377"/>
    </location>
</feature>
<feature type="region of interest" description="Disordered" evidence="4">
    <location>
        <begin position="835"/>
        <end position="1020"/>
    </location>
</feature>
<organism evidence="6 7">
    <name type="scientific">Candidula unifasciata</name>
    <dbReference type="NCBI Taxonomy" id="100452"/>
    <lineage>
        <taxon>Eukaryota</taxon>
        <taxon>Metazoa</taxon>
        <taxon>Spiralia</taxon>
        <taxon>Lophotrochozoa</taxon>
        <taxon>Mollusca</taxon>
        <taxon>Gastropoda</taxon>
        <taxon>Heterobranchia</taxon>
        <taxon>Euthyneura</taxon>
        <taxon>Panpulmonata</taxon>
        <taxon>Eupulmonata</taxon>
        <taxon>Stylommatophora</taxon>
        <taxon>Helicina</taxon>
        <taxon>Helicoidea</taxon>
        <taxon>Geomitridae</taxon>
        <taxon>Candidula</taxon>
    </lineage>
</organism>
<feature type="compositionally biased region" description="Low complexity" evidence="4">
    <location>
        <begin position="889"/>
        <end position="907"/>
    </location>
</feature>
<feature type="compositionally biased region" description="Low complexity" evidence="4">
    <location>
        <begin position="915"/>
        <end position="943"/>
    </location>
</feature>
<dbReference type="InterPro" id="IPR037516">
    <property type="entry name" value="Tripartite_DENN"/>
</dbReference>
<evidence type="ECO:0000259" key="5">
    <source>
        <dbReference type="PROSITE" id="PS50211"/>
    </source>
</evidence>
<dbReference type="GO" id="GO:0006897">
    <property type="term" value="P:endocytosis"/>
    <property type="evidence" value="ECO:0007669"/>
    <property type="project" value="TreeGrafter"/>
</dbReference>
<dbReference type="GO" id="GO:0005829">
    <property type="term" value="C:cytosol"/>
    <property type="evidence" value="ECO:0007669"/>
    <property type="project" value="TreeGrafter"/>
</dbReference>
<dbReference type="EMBL" id="CAJHNH020000387">
    <property type="protein sequence ID" value="CAG5117321.1"/>
    <property type="molecule type" value="Genomic_DNA"/>
</dbReference>
<keyword evidence="7" id="KW-1185">Reference proteome</keyword>
<dbReference type="Pfam" id="PF02141">
    <property type="entry name" value="DENN"/>
    <property type="match status" value="1"/>
</dbReference>
<feature type="compositionally biased region" description="Basic residues" evidence="4">
    <location>
        <begin position="472"/>
        <end position="483"/>
    </location>
</feature>
<feature type="region of interest" description="Disordered" evidence="4">
    <location>
        <begin position="452"/>
        <end position="504"/>
    </location>
</feature>
<accession>A0A8S3YPV4</accession>
<feature type="region of interest" description="Disordered" evidence="4">
    <location>
        <begin position="548"/>
        <end position="640"/>
    </location>
</feature>
<name>A0A8S3YPV4_9EUPU</name>
<dbReference type="SMART" id="SM00799">
    <property type="entry name" value="DENN"/>
    <property type="match status" value="1"/>
</dbReference>